<keyword evidence="2" id="KW-0808">Transferase</keyword>
<dbReference type="Gene3D" id="3.40.50.150">
    <property type="entry name" value="Vaccinia Virus protein VP39"/>
    <property type="match status" value="1"/>
</dbReference>
<dbReference type="PANTHER" id="PTHR41313">
    <property type="entry name" value="ADENINE-SPECIFIC METHYLTRANSFERASE"/>
    <property type="match status" value="1"/>
</dbReference>
<evidence type="ECO:0000259" key="1">
    <source>
        <dbReference type="Pfam" id="PF13649"/>
    </source>
</evidence>
<gene>
    <name evidence="2" type="ORF">GM540_16315</name>
</gene>
<feature type="non-terminal residue" evidence="2">
    <location>
        <position position="1"/>
    </location>
</feature>
<reference evidence="2 3" key="1">
    <citation type="submission" date="2019-11" db="EMBL/GenBank/DDBJ databases">
        <title>Growth characteristics of pneumococcus vary with the chemical composition of the capsule and with environmental conditions.</title>
        <authorList>
            <person name="Tothpal A."/>
            <person name="Desobry K."/>
            <person name="Joshi S."/>
            <person name="Wyllie A.L."/>
            <person name="Weinberger D.M."/>
        </authorList>
    </citation>
    <scope>NUCLEOTIDE SEQUENCE [LARGE SCALE GENOMIC DNA]</scope>
    <source>
        <strain evidence="3">pnumococcus19F</strain>
    </source>
</reference>
<dbReference type="InterPro" id="IPR052933">
    <property type="entry name" value="DNA_Protect_Modify"/>
</dbReference>
<dbReference type="Pfam" id="PF13649">
    <property type="entry name" value="Methyltransf_25"/>
    <property type="match status" value="1"/>
</dbReference>
<dbReference type="EMBL" id="WNHQ01002241">
    <property type="protein sequence ID" value="MTV75499.1"/>
    <property type="molecule type" value="Genomic_DNA"/>
</dbReference>
<sequence length="86" mass="9554">KLLDDGFEGGRILDPSMGTGNFFAAKPRSIRDKSELYGVELDSVTGAIAKQLHPNVHIEVRGFEEVPYQNNSFDLVLTNVPFGNFR</sequence>
<organism evidence="2 3">
    <name type="scientific">Streptococcus pneumoniae</name>
    <dbReference type="NCBI Taxonomy" id="1313"/>
    <lineage>
        <taxon>Bacteria</taxon>
        <taxon>Bacillati</taxon>
        <taxon>Bacillota</taxon>
        <taxon>Bacilli</taxon>
        <taxon>Lactobacillales</taxon>
        <taxon>Streptococcaceae</taxon>
        <taxon>Streptococcus</taxon>
    </lineage>
</organism>
<feature type="domain" description="Methyltransferase" evidence="1">
    <location>
        <begin position="12"/>
        <end position="80"/>
    </location>
</feature>
<dbReference type="AlphaFoldDB" id="A0A6G2DG43"/>
<dbReference type="InterPro" id="IPR041698">
    <property type="entry name" value="Methyltransf_25"/>
</dbReference>
<keyword evidence="2" id="KW-0489">Methyltransferase</keyword>
<comment type="caution">
    <text evidence="2">The sequence shown here is derived from an EMBL/GenBank/DDBJ whole genome shotgun (WGS) entry which is preliminary data.</text>
</comment>
<protein>
    <submittedName>
        <fullName evidence="2">Methyltransferase domain-containing protein</fullName>
    </submittedName>
</protein>
<name>A0A6G2DG43_STREE</name>
<proteinExistence type="predicted"/>
<dbReference type="GO" id="GO:0008168">
    <property type="term" value="F:methyltransferase activity"/>
    <property type="evidence" value="ECO:0007669"/>
    <property type="project" value="UniProtKB-KW"/>
</dbReference>
<dbReference type="GO" id="GO:0032259">
    <property type="term" value="P:methylation"/>
    <property type="evidence" value="ECO:0007669"/>
    <property type="project" value="UniProtKB-KW"/>
</dbReference>
<dbReference type="PANTHER" id="PTHR41313:SF1">
    <property type="entry name" value="DNA METHYLASE ADENINE-SPECIFIC DOMAIN-CONTAINING PROTEIN"/>
    <property type="match status" value="1"/>
</dbReference>
<dbReference type="InterPro" id="IPR029063">
    <property type="entry name" value="SAM-dependent_MTases_sf"/>
</dbReference>
<evidence type="ECO:0000313" key="2">
    <source>
        <dbReference type="EMBL" id="MTV75499.1"/>
    </source>
</evidence>
<feature type="non-terminal residue" evidence="2">
    <location>
        <position position="86"/>
    </location>
</feature>
<accession>A0A6G2DG43</accession>
<dbReference type="SUPFAM" id="SSF53335">
    <property type="entry name" value="S-adenosyl-L-methionine-dependent methyltransferases"/>
    <property type="match status" value="1"/>
</dbReference>
<evidence type="ECO:0000313" key="3">
    <source>
        <dbReference type="Proteomes" id="UP000483094"/>
    </source>
</evidence>
<dbReference type="Proteomes" id="UP000483094">
    <property type="component" value="Unassembled WGS sequence"/>
</dbReference>